<keyword evidence="5" id="KW-1185">Reference proteome</keyword>
<dbReference type="Proteomes" id="UP001056455">
    <property type="component" value="Chromosome"/>
</dbReference>
<evidence type="ECO:0000256" key="1">
    <source>
        <dbReference type="ARBA" id="ARBA00022679"/>
    </source>
</evidence>
<dbReference type="Gene3D" id="3.40.630.30">
    <property type="match status" value="1"/>
</dbReference>
<evidence type="ECO:0000313" key="4">
    <source>
        <dbReference type="EMBL" id="USQ78573.1"/>
    </source>
</evidence>
<keyword evidence="2 4" id="KW-0012">Acyltransferase</keyword>
<dbReference type="Pfam" id="PF13312">
    <property type="entry name" value="DUF4081"/>
    <property type="match status" value="1"/>
</dbReference>
<evidence type="ECO:0000259" key="3">
    <source>
        <dbReference type="PROSITE" id="PS51186"/>
    </source>
</evidence>
<dbReference type="GO" id="GO:0016746">
    <property type="term" value="F:acyltransferase activity"/>
    <property type="evidence" value="ECO:0007669"/>
    <property type="project" value="UniProtKB-KW"/>
</dbReference>
<feature type="domain" description="N-acetyltransferase" evidence="3">
    <location>
        <begin position="140"/>
        <end position="280"/>
    </location>
</feature>
<protein>
    <submittedName>
        <fullName evidence="4">GNAT family N-acetyltransferase</fullName>
        <ecNumber evidence="4">2.3.1.-</ecNumber>
    </submittedName>
</protein>
<dbReference type="InterPro" id="IPR025289">
    <property type="entry name" value="DUF4081"/>
</dbReference>
<dbReference type="CDD" id="cd04301">
    <property type="entry name" value="NAT_SF"/>
    <property type="match status" value="1"/>
</dbReference>
<evidence type="ECO:0000256" key="2">
    <source>
        <dbReference type="ARBA" id="ARBA00023315"/>
    </source>
</evidence>
<name>A0ABY4YQC8_9MICO</name>
<dbReference type="SUPFAM" id="SSF55729">
    <property type="entry name" value="Acyl-CoA N-acyltransferases (Nat)"/>
    <property type="match status" value="1"/>
</dbReference>
<accession>A0ABY4YQC8</accession>
<organism evidence="4 5">
    <name type="scientific">Ornithinimicrobium faecis</name>
    <dbReference type="NCBI Taxonomy" id="2934158"/>
    <lineage>
        <taxon>Bacteria</taxon>
        <taxon>Bacillati</taxon>
        <taxon>Actinomycetota</taxon>
        <taxon>Actinomycetes</taxon>
        <taxon>Micrococcales</taxon>
        <taxon>Ornithinimicrobiaceae</taxon>
        <taxon>Ornithinimicrobium</taxon>
    </lineage>
</organism>
<dbReference type="InterPro" id="IPR016181">
    <property type="entry name" value="Acyl_CoA_acyltransferase"/>
</dbReference>
<dbReference type="InterPro" id="IPR016794">
    <property type="entry name" value="UCP21603_acetyltransf"/>
</dbReference>
<dbReference type="PANTHER" id="PTHR43877">
    <property type="entry name" value="AMINOALKYLPHOSPHONATE N-ACETYLTRANSFERASE-RELATED-RELATED"/>
    <property type="match status" value="1"/>
</dbReference>
<dbReference type="InterPro" id="IPR050832">
    <property type="entry name" value="Bact_Acetyltransf"/>
</dbReference>
<proteinExistence type="predicted"/>
<dbReference type="PIRSF" id="PIRSF021603">
    <property type="entry name" value="UCP21603_acetyltransf"/>
    <property type="match status" value="1"/>
</dbReference>
<dbReference type="EMBL" id="CP099489">
    <property type="protein sequence ID" value="USQ78573.1"/>
    <property type="molecule type" value="Genomic_DNA"/>
</dbReference>
<dbReference type="RefSeq" id="WP_252591371.1">
    <property type="nucleotide sequence ID" value="NZ_CP099489.1"/>
</dbReference>
<reference evidence="4" key="1">
    <citation type="submission" date="2022-06" db="EMBL/GenBank/DDBJ databases">
        <title>Ornithinimicrobium HY1793.</title>
        <authorList>
            <person name="Huang Y."/>
        </authorList>
    </citation>
    <scope>NUCLEOTIDE SEQUENCE</scope>
    <source>
        <strain evidence="4">HY1793</strain>
    </source>
</reference>
<dbReference type="Pfam" id="PF00583">
    <property type="entry name" value="Acetyltransf_1"/>
    <property type="match status" value="1"/>
</dbReference>
<keyword evidence="1 4" id="KW-0808">Transferase</keyword>
<dbReference type="PANTHER" id="PTHR43877:SF1">
    <property type="entry name" value="ACETYLTRANSFERASE"/>
    <property type="match status" value="1"/>
</dbReference>
<gene>
    <name evidence="4" type="ORF">NF556_13125</name>
</gene>
<dbReference type="PROSITE" id="PS51186">
    <property type="entry name" value="GNAT"/>
    <property type="match status" value="1"/>
</dbReference>
<sequence length="280" mass="30021">MLRMPAPVRGLGMADATQALEICGRDPVSNVFVAARILEGGLTGGRNSVLGYDRGGRTGLCWTSANVVPVEVSSDMVEPLAAKVVKRRAWASSLFGPVDQVLPLWEVLAPQWGPPREVRGNQPVMTIRSAPSVLGVPIDTAVRPAAAEELDLVVPAAAAMFTEEIGYPPFRGSDRAYRLSVGALVRDGRSLVRIENGEVIFKADIGSVALDVAQIQGVWVHPRWRGRGIAVPAMAAVVEHVLRHVAQTVTLYVNDFNTPALATYRHVGFVQTGTFATVLL</sequence>
<evidence type="ECO:0000313" key="5">
    <source>
        <dbReference type="Proteomes" id="UP001056455"/>
    </source>
</evidence>
<dbReference type="EC" id="2.3.1.-" evidence="4"/>
<dbReference type="InterPro" id="IPR000182">
    <property type="entry name" value="GNAT_dom"/>
</dbReference>